<evidence type="ECO:0008006" key="13">
    <source>
        <dbReference type="Google" id="ProtNLM"/>
    </source>
</evidence>
<evidence type="ECO:0000256" key="1">
    <source>
        <dbReference type="ARBA" id="ARBA00004606"/>
    </source>
</evidence>
<sequence>MSPVYDVFVGLARTVTYGTIWVALTSLESSINDDRGIKGSLQVKHNPAISQGIKENQEIKGDHGIKYNQQIENYPGIKEDHGIDIFQRIKKHPRIIKYNLTRETKDRIPISKVLQTNCSAIFMNKSEVIENAQNYMDIARKISHIPSDYIKLCEDCEKFHETRKYILNPVNSAEYDFPLAFDVLLYKDVEQFERLLHAIYRPWNYYCIHVDAKTDPEIFEAVKSIVDCLVNVFISSRRVDVQWGDFSVLEPNLICMQDLWKYKKWKYYINLTGQELPLRSNLELVGILRGFNGANNVRGSSIWSKGDHERWKWKAAPIPYNLTLYKGEIHIAASRAFVDYVLHNEVSHALIEWLKDTGHPDETFFPTLNHNPQVGVPGSVIGVPETNRETYLLRYKHWITSEWYPGMKCHGKYARNICIPGLRNLHDIVNAHQFFLNKLELNFQPFVMDCLEEWYFEKVHTEYQTGYAQIDLTYYAQFPFVKNHV</sequence>
<evidence type="ECO:0000256" key="8">
    <source>
        <dbReference type="ARBA" id="ARBA00023136"/>
    </source>
</evidence>
<comment type="pathway">
    <text evidence="2">Protein modification; protein glycosylation.</text>
</comment>
<keyword evidence="7" id="KW-1133">Transmembrane helix</keyword>
<evidence type="ECO:0000256" key="10">
    <source>
        <dbReference type="ARBA" id="ARBA00038150"/>
    </source>
</evidence>
<evidence type="ECO:0000256" key="4">
    <source>
        <dbReference type="ARBA" id="ARBA00022679"/>
    </source>
</evidence>
<keyword evidence="4" id="KW-0808">Transferase</keyword>
<dbReference type="GO" id="GO:0016020">
    <property type="term" value="C:membrane"/>
    <property type="evidence" value="ECO:0007669"/>
    <property type="project" value="UniProtKB-SubCell"/>
</dbReference>
<keyword evidence="6" id="KW-0735">Signal-anchor</keyword>
<evidence type="ECO:0000313" key="11">
    <source>
        <dbReference type="EMBL" id="CAH1779236.1"/>
    </source>
</evidence>
<evidence type="ECO:0000256" key="6">
    <source>
        <dbReference type="ARBA" id="ARBA00022968"/>
    </source>
</evidence>
<evidence type="ECO:0000313" key="12">
    <source>
        <dbReference type="Proteomes" id="UP000749559"/>
    </source>
</evidence>
<dbReference type="Proteomes" id="UP000749559">
    <property type="component" value="Unassembled WGS sequence"/>
</dbReference>
<dbReference type="InterPro" id="IPR003406">
    <property type="entry name" value="Glyco_trans_14"/>
</dbReference>
<comment type="similarity">
    <text evidence="10">Belongs to the glycosyltransferase 14 family.</text>
</comment>
<keyword evidence="5" id="KW-0812">Transmembrane</keyword>
<evidence type="ECO:0000256" key="7">
    <source>
        <dbReference type="ARBA" id="ARBA00022989"/>
    </source>
</evidence>
<evidence type="ECO:0000256" key="3">
    <source>
        <dbReference type="ARBA" id="ARBA00022676"/>
    </source>
</evidence>
<gene>
    <name evidence="11" type="ORF">OFUS_LOCUS6064</name>
</gene>
<dbReference type="PANTHER" id="PTHR19297">
    <property type="entry name" value="GLYCOSYLTRANSFERASE 14 FAMILY MEMBER"/>
    <property type="match status" value="1"/>
</dbReference>
<name>A0A8S4NEL7_OWEFU</name>
<dbReference type="Pfam" id="PF02485">
    <property type="entry name" value="Branch"/>
    <property type="match status" value="1"/>
</dbReference>
<evidence type="ECO:0000256" key="2">
    <source>
        <dbReference type="ARBA" id="ARBA00004922"/>
    </source>
</evidence>
<keyword evidence="3" id="KW-0328">Glycosyltransferase</keyword>
<dbReference type="GO" id="GO:0008375">
    <property type="term" value="F:acetylglucosaminyltransferase activity"/>
    <property type="evidence" value="ECO:0007669"/>
    <property type="project" value="TreeGrafter"/>
</dbReference>
<dbReference type="PANTHER" id="PTHR19297:SF191">
    <property type="entry name" value="PROTEIN XYLOSYLTRANSFERASE"/>
    <property type="match status" value="1"/>
</dbReference>
<comment type="caution">
    <text evidence="11">The sequence shown here is derived from an EMBL/GenBank/DDBJ whole genome shotgun (WGS) entry which is preliminary data.</text>
</comment>
<protein>
    <recommendedName>
        <fullName evidence="13">Beta-1,3-galactosyl-O-glycosyl-glycoprotein beta-1,6-N-acetylglucosaminyltransferase</fullName>
    </recommendedName>
</protein>
<evidence type="ECO:0000256" key="9">
    <source>
        <dbReference type="ARBA" id="ARBA00023180"/>
    </source>
</evidence>
<proteinExistence type="inferred from homology"/>
<reference evidence="11" key="1">
    <citation type="submission" date="2022-03" db="EMBL/GenBank/DDBJ databases">
        <authorList>
            <person name="Martin C."/>
        </authorList>
    </citation>
    <scope>NUCLEOTIDE SEQUENCE</scope>
</reference>
<dbReference type="AlphaFoldDB" id="A0A8S4NEL7"/>
<dbReference type="EMBL" id="CAIIXF020000003">
    <property type="protein sequence ID" value="CAH1779236.1"/>
    <property type="molecule type" value="Genomic_DNA"/>
</dbReference>
<evidence type="ECO:0000256" key="5">
    <source>
        <dbReference type="ARBA" id="ARBA00022692"/>
    </source>
</evidence>
<comment type="subcellular location">
    <subcellularLocation>
        <location evidence="1">Membrane</location>
        <topology evidence="1">Single-pass type II membrane protein</topology>
    </subcellularLocation>
</comment>
<organism evidence="11 12">
    <name type="scientific">Owenia fusiformis</name>
    <name type="common">Polychaete worm</name>
    <dbReference type="NCBI Taxonomy" id="6347"/>
    <lineage>
        <taxon>Eukaryota</taxon>
        <taxon>Metazoa</taxon>
        <taxon>Spiralia</taxon>
        <taxon>Lophotrochozoa</taxon>
        <taxon>Annelida</taxon>
        <taxon>Polychaeta</taxon>
        <taxon>Sedentaria</taxon>
        <taxon>Canalipalpata</taxon>
        <taxon>Sabellida</taxon>
        <taxon>Oweniida</taxon>
        <taxon>Oweniidae</taxon>
        <taxon>Owenia</taxon>
    </lineage>
</organism>
<dbReference type="OrthoDB" id="2019572at2759"/>
<keyword evidence="12" id="KW-1185">Reference proteome</keyword>
<keyword evidence="9" id="KW-0325">Glycoprotein</keyword>
<keyword evidence="8" id="KW-0472">Membrane</keyword>
<accession>A0A8S4NEL7</accession>